<evidence type="ECO:0000256" key="1">
    <source>
        <dbReference type="ARBA" id="ARBA00022729"/>
    </source>
</evidence>
<feature type="compositionally biased region" description="Low complexity" evidence="5">
    <location>
        <begin position="303"/>
        <end position="312"/>
    </location>
</feature>
<feature type="signal peptide" evidence="6">
    <location>
        <begin position="1"/>
        <end position="18"/>
    </location>
</feature>
<dbReference type="PANTHER" id="PTHR45889:SF5">
    <property type="entry name" value="CELL ADHESION MOLECULE 3"/>
    <property type="match status" value="1"/>
</dbReference>
<dbReference type="InterPro" id="IPR036179">
    <property type="entry name" value="Ig-like_dom_sf"/>
</dbReference>
<feature type="chain" id="PRO_5034467793" description="Ig-like domain-containing protein" evidence="6">
    <location>
        <begin position="19"/>
        <end position="554"/>
    </location>
</feature>
<evidence type="ECO:0000256" key="3">
    <source>
        <dbReference type="ARBA" id="ARBA00023157"/>
    </source>
</evidence>
<evidence type="ECO:0000259" key="7">
    <source>
        <dbReference type="PROSITE" id="PS50835"/>
    </source>
</evidence>
<keyword evidence="4" id="KW-0393">Immunoglobulin domain</keyword>
<feature type="region of interest" description="Disordered" evidence="5">
    <location>
        <begin position="350"/>
        <end position="385"/>
    </location>
</feature>
<evidence type="ECO:0000256" key="6">
    <source>
        <dbReference type="SAM" id="SignalP"/>
    </source>
</evidence>
<dbReference type="InterPro" id="IPR013783">
    <property type="entry name" value="Ig-like_fold"/>
</dbReference>
<keyword evidence="2" id="KW-0677">Repeat</keyword>
<feature type="domain" description="Ig-like" evidence="7">
    <location>
        <begin position="3"/>
        <end position="119"/>
    </location>
</feature>
<keyword evidence="3" id="KW-1015">Disulfide bond</keyword>
<protein>
    <recommendedName>
        <fullName evidence="7">Ig-like domain-containing protein</fullName>
    </recommendedName>
</protein>
<evidence type="ECO:0000313" key="8">
    <source>
        <dbReference type="Ensembl" id="ENSAPLP00020014262.1"/>
    </source>
</evidence>
<dbReference type="PROSITE" id="PS50835">
    <property type="entry name" value="IG_LIKE"/>
    <property type="match status" value="1"/>
</dbReference>
<evidence type="ECO:0000313" key="9">
    <source>
        <dbReference type="Proteomes" id="UP000694400"/>
    </source>
</evidence>
<feature type="region of interest" description="Disordered" evidence="5">
    <location>
        <begin position="401"/>
        <end position="454"/>
    </location>
</feature>
<organism evidence="8 9">
    <name type="scientific">Anas platyrhynchos</name>
    <name type="common">Mallard</name>
    <name type="synonym">Anas boschas</name>
    <dbReference type="NCBI Taxonomy" id="8839"/>
    <lineage>
        <taxon>Eukaryota</taxon>
        <taxon>Metazoa</taxon>
        <taxon>Chordata</taxon>
        <taxon>Craniata</taxon>
        <taxon>Vertebrata</taxon>
        <taxon>Euteleostomi</taxon>
        <taxon>Archelosauria</taxon>
        <taxon>Archosauria</taxon>
        <taxon>Dinosauria</taxon>
        <taxon>Saurischia</taxon>
        <taxon>Theropoda</taxon>
        <taxon>Coelurosauria</taxon>
        <taxon>Aves</taxon>
        <taxon>Neognathae</taxon>
        <taxon>Galloanserae</taxon>
        <taxon>Anseriformes</taxon>
        <taxon>Anatidae</taxon>
        <taxon>Anatinae</taxon>
        <taxon>Anas</taxon>
    </lineage>
</organism>
<reference evidence="8" key="1">
    <citation type="submission" date="2019-08" db="EMBL/GenBank/DDBJ databases">
        <title>Three high-quality genomes provides insights into domestication of ducks.</title>
        <authorList>
            <person name="Hou Z.C."/>
            <person name="Zhu F."/>
            <person name="Yin Z.T."/>
            <person name="Zhang F."/>
        </authorList>
    </citation>
    <scope>NUCLEOTIDE SEQUENCE [LARGE SCALE GENOMIC DNA]</scope>
</reference>
<accession>A0A8B9T1R4</accession>
<dbReference type="Gene3D" id="2.60.40.10">
    <property type="entry name" value="Immunoglobulins"/>
    <property type="match status" value="1"/>
</dbReference>
<dbReference type="GO" id="GO:0007156">
    <property type="term" value="P:homophilic cell adhesion via plasma membrane adhesion molecules"/>
    <property type="evidence" value="ECO:0007669"/>
    <property type="project" value="TreeGrafter"/>
</dbReference>
<evidence type="ECO:0000256" key="5">
    <source>
        <dbReference type="SAM" id="MobiDB-lite"/>
    </source>
</evidence>
<feature type="region of interest" description="Disordered" evidence="5">
    <location>
        <begin position="296"/>
        <end position="329"/>
    </location>
</feature>
<feature type="region of interest" description="Disordered" evidence="5">
    <location>
        <begin position="153"/>
        <end position="274"/>
    </location>
</feature>
<sequence length="554" mass="59711">MPPSVLSLLLLLLGAAKGNLSRDESQPTTSDETVVAGGTVVLKCQVEDPDDSSLQWSNPAQQTLYFGEKRALRDNRIQLQRSTPNELTISITDVVLADEGEYTCSIFTMPVRTAKALVTVLGIPQKPQIFGHEQPIDEEKIGPADLPLLRQQARRPAAVEEGQQGAEGRRHGGGGGPQRQNLHRQQSGGVPCHQGGQRRRGDLHGGPRVPAELGEVDHAEAAGPLQTHGKDRAAPPVPTGRREAPAAVRRAGQPRPPGVPVGEGGQRRAAAAQLRQHPHLPLPQQERQRHLRLHGHQLHGQRRGQIQPGRQRSSPAPHPTRSLHSSPSAGPFPAHLSCFFHGHRLILHSSSRPRRQPGAVDLQHVPRGHRRSGGRHRLPPAQPPHRFGTLPDQAQRYGGISAPTSPGCPGPREAAAPIPQPCPTSRDTQHSRWSPPKDLGAAPHLRAGPGGAGQRRAEAASFPISIFSFSAPAALQCPCHCPVPHPHPHPSPLSLPPSSSSSSSRIHFHPPHPWIFHPPSRCMRKARGDGHSQPAAKPSRGDVYLPDPRGQGLR</sequence>
<feature type="compositionally biased region" description="Low complexity" evidence="5">
    <location>
        <begin position="496"/>
        <end position="505"/>
    </location>
</feature>
<feature type="compositionally biased region" description="Pro residues" evidence="5">
    <location>
        <begin position="486"/>
        <end position="495"/>
    </location>
</feature>
<dbReference type="SMART" id="SM00409">
    <property type="entry name" value="IG"/>
    <property type="match status" value="1"/>
</dbReference>
<dbReference type="InterPro" id="IPR003599">
    <property type="entry name" value="Ig_sub"/>
</dbReference>
<dbReference type="InterPro" id="IPR007110">
    <property type="entry name" value="Ig-like_dom"/>
</dbReference>
<dbReference type="GO" id="GO:0042734">
    <property type="term" value="C:presynaptic membrane"/>
    <property type="evidence" value="ECO:0007669"/>
    <property type="project" value="TreeGrafter"/>
</dbReference>
<dbReference type="FunFam" id="2.60.40.10:FF:000013">
    <property type="entry name" value="cell adhesion molecule 1 isoform X1"/>
    <property type="match status" value="1"/>
</dbReference>
<name>A0A8B9T1R4_ANAPL</name>
<evidence type="ECO:0000256" key="2">
    <source>
        <dbReference type="ARBA" id="ARBA00022737"/>
    </source>
</evidence>
<proteinExistence type="predicted"/>
<reference evidence="8" key="3">
    <citation type="submission" date="2025-09" db="UniProtKB">
        <authorList>
            <consortium name="Ensembl"/>
        </authorList>
    </citation>
    <scope>IDENTIFICATION</scope>
</reference>
<dbReference type="Proteomes" id="UP000694400">
    <property type="component" value="Chromosome 32"/>
</dbReference>
<dbReference type="SUPFAM" id="SSF48726">
    <property type="entry name" value="Immunoglobulin"/>
    <property type="match status" value="1"/>
</dbReference>
<evidence type="ECO:0000256" key="4">
    <source>
        <dbReference type="ARBA" id="ARBA00023319"/>
    </source>
</evidence>
<feature type="compositionally biased region" description="Basic residues" evidence="5">
    <location>
        <begin position="366"/>
        <end position="378"/>
    </location>
</feature>
<keyword evidence="1 6" id="KW-0732">Signal</keyword>
<dbReference type="Ensembl" id="ENSAPLT00020015365.1">
    <property type="protein sequence ID" value="ENSAPLP00020014262.1"/>
    <property type="gene ID" value="ENSAPLG00020010391.1"/>
</dbReference>
<dbReference type="Pfam" id="PF13927">
    <property type="entry name" value="Ig_3"/>
    <property type="match status" value="1"/>
</dbReference>
<reference evidence="8" key="2">
    <citation type="submission" date="2025-08" db="UniProtKB">
        <authorList>
            <consortium name="Ensembl"/>
        </authorList>
    </citation>
    <scope>IDENTIFICATION</scope>
</reference>
<dbReference type="PANTHER" id="PTHR45889">
    <property type="entry name" value="IG-LIKE DOMAIN-CONTAINING PROTEIN"/>
    <property type="match status" value="1"/>
</dbReference>
<feature type="region of interest" description="Disordered" evidence="5">
    <location>
        <begin position="486"/>
        <end position="554"/>
    </location>
</feature>
<dbReference type="AlphaFoldDB" id="A0A8B9T1R4"/>